<name>A0A7S3NGL9_9STRA</name>
<dbReference type="InterPro" id="IPR013857">
    <property type="entry name" value="NADH-UbQ_OxRdtase-assoc_prot30"/>
</dbReference>
<dbReference type="PANTHER" id="PTHR13194:SF19">
    <property type="entry name" value="NAD(P)-BINDING ROSSMANN-FOLD SUPERFAMILY PROTEIN"/>
    <property type="match status" value="1"/>
</dbReference>
<comment type="similarity">
    <text evidence="1">Belongs to the CIA30 family.</text>
</comment>
<feature type="chain" id="PRO_5030716744" description="NADH:ubiquinone oxidoreductase intermediate-associated protein 30 domain-containing protein" evidence="2">
    <location>
        <begin position="16"/>
        <end position="220"/>
    </location>
</feature>
<dbReference type="InterPro" id="IPR008979">
    <property type="entry name" value="Galactose-bd-like_sf"/>
</dbReference>
<protein>
    <recommendedName>
        <fullName evidence="3">NADH:ubiquinone oxidoreductase intermediate-associated protein 30 domain-containing protein</fullName>
    </recommendedName>
</protein>
<proteinExistence type="inferred from homology"/>
<dbReference type="GO" id="GO:0051082">
    <property type="term" value="F:unfolded protein binding"/>
    <property type="evidence" value="ECO:0007669"/>
    <property type="project" value="TreeGrafter"/>
</dbReference>
<dbReference type="EMBL" id="HBIJ01000686">
    <property type="protein sequence ID" value="CAE0359786.1"/>
    <property type="molecule type" value="Transcribed_RNA"/>
</dbReference>
<sequence length="220" mass="24191">MNSLKIFVLLVVVESFEFGKFLKTSVFFNPLLSGTSKVGGSQMRGNKAAEIFPNSNIIWGPLDDTVMGGRSDSSWVTLDDGSGMWSGTVTTAGGGGFAGTRCKVITPPLDLSAYTGIKIKVRNDKGLRFKFVIRDNSDWNGPAWTWMFNTLPNNSITEVKLPFDRAVPTVFARTLSGQTLNKKTITTLQFVFSKFEFDDALNPTFVEGPFSLKIESISVY</sequence>
<dbReference type="InterPro" id="IPR039131">
    <property type="entry name" value="NDUFAF1"/>
</dbReference>
<feature type="signal peptide" evidence="2">
    <location>
        <begin position="1"/>
        <end position="15"/>
    </location>
</feature>
<dbReference type="GO" id="GO:0010257">
    <property type="term" value="P:NADH dehydrogenase complex assembly"/>
    <property type="evidence" value="ECO:0007669"/>
    <property type="project" value="TreeGrafter"/>
</dbReference>
<feature type="domain" description="NADH:ubiquinone oxidoreductase intermediate-associated protein 30" evidence="3">
    <location>
        <begin position="59"/>
        <end position="214"/>
    </location>
</feature>
<dbReference type="SUPFAM" id="SSF49785">
    <property type="entry name" value="Galactose-binding domain-like"/>
    <property type="match status" value="1"/>
</dbReference>
<evidence type="ECO:0000313" key="4">
    <source>
        <dbReference type="EMBL" id="CAE0359786.1"/>
    </source>
</evidence>
<reference evidence="4" key="1">
    <citation type="submission" date="2021-01" db="EMBL/GenBank/DDBJ databases">
        <authorList>
            <person name="Corre E."/>
            <person name="Pelletier E."/>
            <person name="Niang G."/>
            <person name="Scheremetjew M."/>
            <person name="Finn R."/>
            <person name="Kale V."/>
            <person name="Holt S."/>
            <person name="Cochrane G."/>
            <person name="Meng A."/>
            <person name="Brown T."/>
            <person name="Cohen L."/>
        </authorList>
    </citation>
    <scope>NUCLEOTIDE SEQUENCE</scope>
    <source>
        <strain evidence="4">CCMP1510</strain>
    </source>
</reference>
<dbReference type="PANTHER" id="PTHR13194">
    <property type="entry name" value="COMPLEX I INTERMEDIATE-ASSOCIATED PROTEIN 30"/>
    <property type="match status" value="1"/>
</dbReference>
<organism evidence="4">
    <name type="scientific">Aureoumbra lagunensis</name>
    <dbReference type="NCBI Taxonomy" id="44058"/>
    <lineage>
        <taxon>Eukaryota</taxon>
        <taxon>Sar</taxon>
        <taxon>Stramenopiles</taxon>
        <taxon>Ochrophyta</taxon>
        <taxon>Pelagophyceae</taxon>
        <taxon>Pelagomonadales</taxon>
        <taxon>Aureoumbra</taxon>
    </lineage>
</organism>
<dbReference type="AlphaFoldDB" id="A0A7S3NGL9"/>
<dbReference type="Pfam" id="PF08547">
    <property type="entry name" value="CIA30"/>
    <property type="match status" value="1"/>
</dbReference>
<evidence type="ECO:0000256" key="1">
    <source>
        <dbReference type="ARBA" id="ARBA00007884"/>
    </source>
</evidence>
<gene>
    <name evidence="4" type="ORF">ALAG00032_LOCUS515</name>
</gene>
<evidence type="ECO:0000256" key="2">
    <source>
        <dbReference type="SAM" id="SignalP"/>
    </source>
</evidence>
<accession>A0A7S3NGL9</accession>
<keyword evidence="2" id="KW-0732">Signal</keyword>
<evidence type="ECO:0000259" key="3">
    <source>
        <dbReference type="Pfam" id="PF08547"/>
    </source>
</evidence>